<sequence>MEFSLIFYYGGRFDRDCLVYYTRRNEHVVATCIVIELTELRHSEYWLWWYNSDANKYNRMVSYNDVDKVYQYAMVMKCAIHIYVEHKGKFKDTKDNEDSNFEAGDLSFDDSEDEMTLRLDDCFDVIENQVEEKGKRGRIKVAAKKHKHTPKKVSIGVDNVGSSSSMDNEMVINYASDKIGSSDPDASDGEKEPKYPRHAIAALGFKRQFLEDFVDDYYSKDTYEKCHGYNVSPINGQDIWPKVGMEEMLSPSYKRGPGPPKKPRRREPDEDHNKFEMLAANLTTTFEAIQTQLNLAVNRPIASVPSQPNHNTPITATQGEPVTSSQTDDVPDYIFSAPVPTTDDVHAAPISTTTRVLKLVEFNIPFHNDLELFC</sequence>
<organism evidence="2 3">
    <name type="scientific">Pisum sativum</name>
    <name type="common">Garden pea</name>
    <name type="synonym">Lathyrus oleraceus</name>
    <dbReference type="NCBI Taxonomy" id="3888"/>
    <lineage>
        <taxon>Eukaryota</taxon>
        <taxon>Viridiplantae</taxon>
        <taxon>Streptophyta</taxon>
        <taxon>Embryophyta</taxon>
        <taxon>Tracheophyta</taxon>
        <taxon>Spermatophyta</taxon>
        <taxon>Magnoliopsida</taxon>
        <taxon>eudicotyledons</taxon>
        <taxon>Gunneridae</taxon>
        <taxon>Pentapetalae</taxon>
        <taxon>rosids</taxon>
        <taxon>fabids</taxon>
        <taxon>Fabales</taxon>
        <taxon>Fabaceae</taxon>
        <taxon>Papilionoideae</taxon>
        <taxon>50 kb inversion clade</taxon>
        <taxon>NPAAA clade</taxon>
        <taxon>Hologalegina</taxon>
        <taxon>IRL clade</taxon>
        <taxon>Fabeae</taxon>
        <taxon>Lathyrus</taxon>
    </lineage>
</organism>
<accession>A0A9D4WSB8</accession>
<evidence type="ECO:0000256" key="1">
    <source>
        <dbReference type="SAM" id="MobiDB-lite"/>
    </source>
</evidence>
<keyword evidence="3" id="KW-1185">Reference proteome</keyword>
<feature type="region of interest" description="Disordered" evidence="1">
    <location>
        <begin position="305"/>
        <end position="327"/>
    </location>
</feature>
<name>A0A9D4WSB8_PEA</name>
<dbReference type="AlphaFoldDB" id="A0A9D4WSB8"/>
<dbReference type="Proteomes" id="UP001058974">
    <property type="component" value="Chromosome 5"/>
</dbReference>
<protein>
    <submittedName>
        <fullName evidence="2">Uncharacterized protein</fullName>
    </submittedName>
</protein>
<reference evidence="2 3" key="1">
    <citation type="journal article" date="2022" name="Nat. Genet.">
        <title>Improved pea reference genome and pan-genome highlight genomic features and evolutionary characteristics.</title>
        <authorList>
            <person name="Yang T."/>
            <person name="Liu R."/>
            <person name="Luo Y."/>
            <person name="Hu S."/>
            <person name="Wang D."/>
            <person name="Wang C."/>
            <person name="Pandey M.K."/>
            <person name="Ge S."/>
            <person name="Xu Q."/>
            <person name="Li N."/>
            <person name="Li G."/>
            <person name="Huang Y."/>
            <person name="Saxena R.K."/>
            <person name="Ji Y."/>
            <person name="Li M."/>
            <person name="Yan X."/>
            <person name="He Y."/>
            <person name="Liu Y."/>
            <person name="Wang X."/>
            <person name="Xiang C."/>
            <person name="Varshney R.K."/>
            <person name="Ding H."/>
            <person name="Gao S."/>
            <person name="Zong X."/>
        </authorList>
    </citation>
    <scope>NUCLEOTIDE SEQUENCE [LARGE SCALE GENOMIC DNA]</scope>
    <source>
        <strain evidence="2 3">cv. Zhongwan 6</strain>
    </source>
</reference>
<evidence type="ECO:0000313" key="3">
    <source>
        <dbReference type="Proteomes" id="UP001058974"/>
    </source>
</evidence>
<dbReference type="Gramene" id="Psat05G0253400-T1">
    <property type="protein sequence ID" value="KAI5405796.1"/>
    <property type="gene ID" value="KIW84_052534"/>
</dbReference>
<dbReference type="EMBL" id="JAMSHJ010000005">
    <property type="protein sequence ID" value="KAI5405796.1"/>
    <property type="molecule type" value="Genomic_DNA"/>
</dbReference>
<proteinExistence type="predicted"/>
<evidence type="ECO:0000313" key="2">
    <source>
        <dbReference type="EMBL" id="KAI5405796.1"/>
    </source>
</evidence>
<feature type="region of interest" description="Disordered" evidence="1">
    <location>
        <begin position="250"/>
        <end position="272"/>
    </location>
</feature>
<gene>
    <name evidence="2" type="ORF">KIW84_052534</name>
</gene>
<comment type="caution">
    <text evidence="2">The sequence shown here is derived from an EMBL/GenBank/DDBJ whole genome shotgun (WGS) entry which is preliminary data.</text>
</comment>